<reference evidence="9" key="1">
    <citation type="submission" date="2016-06" db="EMBL/GenBank/DDBJ databases">
        <title>Draft genome sequence of Desulfoplanes formicivorans strain Pf12B.</title>
        <authorList>
            <person name="Watanabe M."/>
            <person name="Kojima H."/>
            <person name="Fukui M."/>
        </authorList>
    </citation>
    <scope>NUCLEOTIDE SEQUENCE [LARGE SCALE GENOMIC DNA]</scope>
    <source>
        <strain evidence="9">Pf12B</strain>
    </source>
</reference>
<evidence type="ECO:0000256" key="5">
    <source>
        <dbReference type="ARBA" id="ARBA00023136"/>
    </source>
</evidence>
<sequence>MQTMPHIPFTGTSYRDISYSIPWNLFLLTLGALLLATAINGIAIPHGFVTGGFSGLGILLYYLFPVITPGIWLFIFNIPIFALGYFTISRRFFWYSMYGAIMVSVLLEIVHITMPIHDAFLAALSFGCVAGVGLGICFRSLGSTGGTDIIAIWLNQKFGLRIGQIGFMANALVFAAAFATLDTDKVLYSLTAVFISAQVTDYILSLFNQRKLILIISSKPDEIVKQVNNHLRRGATILYGRGAYSHAPKKIIMTVVNTLQIKALEEIVFSVDAHAFVILENTLNVIGKGFSKRKIY</sequence>
<keyword evidence="4 6" id="KW-1133">Transmembrane helix</keyword>
<dbReference type="GO" id="GO:0005886">
    <property type="term" value="C:plasma membrane"/>
    <property type="evidence" value="ECO:0007669"/>
    <property type="project" value="UniProtKB-SubCell"/>
</dbReference>
<dbReference type="PANTHER" id="PTHR33545">
    <property type="entry name" value="UPF0750 MEMBRANE PROTEIN YITT-RELATED"/>
    <property type="match status" value="1"/>
</dbReference>
<dbReference type="Gene3D" id="3.30.70.120">
    <property type="match status" value="1"/>
</dbReference>
<evidence type="ECO:0000313" key="9">
    <source>
        <dbReference type="Proteomes" id="UP000095200"/>
    </source>
</evidence>
<evidence type="ECO:0000256" key="4">
    <source>
        <dbReference type="ARBA" id="ARBA00022989"/>
    </source>
</evidence>
<dbReference type="PANTHER" id="PTHR33545:SF5">
    <property type="entry name" value="UPF0750 MEMBRANE PROTEIN YITT"/>
    <property type="match status" value="1"/>
</dbReference>
<feature type="transmembrane region" description="Helical" evidence="6">
    <location>
        <begin position="162"/>
        <end position="181"/>
    </location>
</feature>
<name>A0A194AHG7_9BACT</name>
<feature type="transmembrane region" description="Helical" evidence="6">
    <location>
        <begin position="187"/>
        <end position="207"/>
    </location>
</feature>
<keyword evidence="5 6" id="KW-0472">Membrane</keyword>
<gene>
    <name evidence="8" type="ORF">DPF_0907</name>
</gene>
<dbReference type="AlphaFoldDB" id="A0A194AHG7"/>
<comment type="subcellular location">
    <subcellularLocation>
        <location evidence="1">Cell membrane</location>
        <topology evidence="1">Multi-pass membrane protein</topology>
    </subcellularLocation>
</comment>
<organism evidence="8 9">
    <name type="scientific">Desulfoplanes formicivorans</name>
    <dbReference type="NCBI Taxonomy" id="1592317"/>
    <lineage>
        <taxon>Bacteria</taxon>
        <taxon>Pseudomonadati</taxon>
        <taxon>Thermodesulfobacteriota</taxon>
        <taxon>Desulfovibrionia</taxon>
        <taxon>Desulfovibrionales</taxon>
        <taxon>Desulfoplanaceae</taxon>
        <taxon>Desulfoplanes</taxon>
    </lineage>
</organism>
<feature type="transmembrane region" description="Helical" evidence="6">
    <location>
        <begin position="120"/>
        <end position="141"/>
    </location>
</feature>
<dbReference type="STRING" id="1592317.DPF_0907"/>
<dbReference type="InterPro" id="IPR051461">
    <property type="entry name" value="UPF0750_membrane"/>
</dbReference>
<evidence type="ECO:0000259" key="7">
    <source>
        <dbReference type="Pfam" id="PF10035"/>
    </source>
</evidence>
<dbReference type="CDD" id="cd16380">
    <property type="entry name" value="YitT_C"/>
    <property type="match status" value="1"/>
</dbReference>
<evidence type="ECO:0000256" key="3">
    <source>
        <dbReference type="ARBA" id="ARBA00022692"/>
    </source>
</evidence>
<keyword evidence="9" id="KW-1185">Reference proteome</keyword>
<dbReference type="InterPro" id="IPR019264">
    <property type="entry name" value="DUF2179"/>
</dbReference>
<dbReference type="PIRSF" id="PIRSF006483">
    <property type="entry name" value="Membrane_protein_YitT"/>
    <property type="match status" value="1"/>
</dbReference>
<feature type="domain" description="DUF2179" evidence="7">
    <location>
        <begin position="233"/>
        <end position="287"/>
    </location>
</feature>
<dbReference type="InterPro" id="IPR003740">
    <property type="entry name" value="YitT"/>
</dbReference>
<evidence type="ECO:0000313" key="8">
    <source>
        <dbReference type="EMBL" id="GAU08204.1"/>
    </source>
</evidence>
<evidence type="ECO:0000256" key="6">
    <source>
        <dbReference type="SAM" id="Phobius"/>
    </source>
</evidence>
<dbReference type="Pfam" id="PF10035">
    <property type="entry name" value="DUF2179"/>
    <property type="match status" value="1"/>
</dbReference>
<dbReference type="Proteomes" id="UP000095200">
    <property type="component" value="Unassembled WGS sequence"/>
</dbReference>
<feature type="transmembrane region" description="Helical" evidence="6">
    <location>
        <begin position="95"/>
        <end position="114"/>
    </location>
</feature>
<dbReference type="Pfam" id="PF02588">
    <property type="entry name" value="YitT_membrane"/>
    <property type="match status" value="1"/>
</dbReference>
<accession>A0A194AHG7</accession>
<dbReference type="EMBL" id="BDFE01000009">
    <property type="protein sequence ID" value="GAU08204.1"/>
    <property type="molecule type" value="Genomic_DNA"/>
</dbReference>
<keyword evidence="3 6" id="KW-0812">Transmembrane</keyword>
<dbReference type="InterPro" id="IPR015867">
    <property type="entry name" value="N-reg_PII/ATP_PRibTrfase_C"/>
</dbReference>
<comment type="caution">
    <text evidence="8">The sequence shown here is derived from an EMBL/GenBank/DDBJ whole genome shotgun (WGS) entry which is preliminary data.</text>
</comment>
<keyword evidence="2" id="KW-1003">Cell membrane</keyword>
<protein>
    <submittedName>
        <fullName evidence="8">Membrane protein</fullName>
    </submittedName>
</protein>
<evidence type="ECO:0000256" key="2">
    <source>
        <dbReference type="ARBA" id="ARBA00022475"/>
    </source>
</evidence>
<proteinExistence type="predicted"/>
<evidence type="ECO:0000256" key="1">
    <source>
        <dbReference type="ARBA" id="ARBA00004651"/>
    </source>
</evidence>
<feature type="transmembrane region" description="Helical" evidence="6">
    <location>
        <begin position="20"/>
        <end position="39"/>
    </location>
</feature>